<evidence type="ECO:0000313" key="1">
    <source>
        <dbReference type="EMBL" id="QHT29970.1"/>
    </source>
</evidence>
<accession>A0A6C0ENQ0</accession>
<reference evidence="1" key="1">
    <citation type="journal article" date="2020" name="Nature">
        <title>Giant virus diversity and host interactions through global metagenomics.</title>
        <authorList>
            <person name="Schulz F."/>
            <person name="Roux S."/>
            <person name="Paez-Espino D."/>
            <person name="Jungbluth S."/>
            <person name="Walsh D.A."/>
            <person name="Denef V.J."/>
            <person name="McMahon K.D."/>
            <person name="Konstantinidis K.T."/>
            <person name="Eloe-Fadrosh E.A."/>
            <person name="Kyrpides N.C."/>
            <person name="Woyke T."/>
        </authorList>
    </citation>
    <scope>NUCLEOTIDE SEQUENCE</scope>
    <source>
        <strain evidence="1">GVMAG-M-3300009068-25</strain>
    </source>
</reference>
<proteinExistence type="predicted"/>
<name>A0A6C0ENQ0_9ZZZZ</name>
<sequence>MIKYEISATDTHREKLRLLLRSLLAYDRDTFRIYAFGKYGRALNEIKQVFEKTKSHLHTLPKSHEL</sequence>
<dbReference type="EMBL" id="MN738888">
    <property type="protein sequence ID" value="QHT29970.1"/>
    <property type="molecule type" value="Genomic_DNA"/>
</dbReference>
<dbReference type="AlphaFoldDB" id="A0A6C0ENQ0"/>
<organism evidence="1">
    <name type="scientific">viral metagenome</name>
    <dbReference type="NCBI Taxonomy" id="1070528"/>
    <lineage>
        <taxon>unclassified sequences</taxon>
        <taxon>metagenomes</taxon>
        <taxon>organismal metagenomes</taxon>
    </lineage>
</organism>
<protein>
    <submittedName>
        <fullName evidence="1">Uncharacterized protein</fullName>
    </submittedName>
</protein>